<dbReference type="InterPro" id="IPR003439">
    <property type="entry name" value="ABC_transporter-like_ATP-bd"/>
</dbReference>
<dbReference type="PANTHER" id="PTHR43038:SF3">
    <property type="entry name" value="ABC TRANSPORTER G FAMILY MEMBER 20 ISOFORM X1"/>
    <property type="match status" value="1"/>
</dbReference>
<dbReference type="Proteomes" id="UP000253862">
    <property type="component" value="Chromosome"/>
</dbReference>
<dbReference type="EMBL" id="CP022375">
    <property type="protein sequence ID" value="AXH30165.1"/>
    <property type="molecule type" value="Genomic_DNA"/>
</dbReference>
<dbReference type="PROSITE" id="PS00211">
    <property type="entry name" value="ABC_TRANSPORTER_1"/>
    <property type="match status" value="1"/>
</dbReference>
<reference evidence="4 5" key="1">
    <citation type="submission" date="2017-07" db="EMBL/GenBank/DDBJ databases">
        <title>Complete genome sequences and comparative analysis of the novel pathogen Francisella opportunistica.</title>
        <authorList>
            <person name="Dietrich E.A."/>
            <person name="Kingry L.C."/>
            <person name="Petersen J.M."/>
        </authorList>
    </citation>
    <scope>NUCLEOTIDE SEQUENCE [LARGE SCALE GENOMIC DNA]</scope>
    <source>
        <strain evidence="4 5">14-2155</strain>
    </source>
</reference>
<keyword evidence="2 4" id="KW-0067">ATP-binding</keyword>
<organism evidence="4 5">
    <name type="scientific">Francisella opportunistica</name>
    <dbReference type="NCBI Taxonomy" id="2016517"/>
    <lineage>
        <taxon>Bacteria</taxon>
        <taxon>Pseudomonadati</taxon>
        <taxon>Pseudomonadota</taxon>
        <taxon>Gammaproteobacteria</taxon>
        <taxon>Thiotrichales</taxon>
        <taxon>Francisellaceae</taxon>
        <taxon>Francisella</taxon>
    </lineage>
</organism>
<evidence type="ECO:0000313" key="5">
    <source>
        <dbReference type="Proteomes" id="UP000253862"/>
    </source>
</evidence>
<dbReference type="Gene3D" id="3.40.50.300">
    <property type="entry name" value="P-loop containing nucleotide triphosphate hydrolases"/>
    <property type="match status" value="1"/>
</dbReference>
<dbReference type="OrthoDB" id="5560252at2"/>
<dbReference type="InterPro" id="IPR017871">
    <property type="entry name" value="ABC_transporter-like_CS"/>
</dbReference>
<evidence type="ECO:0000256" key="1">
    <source>
        <dbReference type="ARBA" id="ARBA00022741"/>
    </source>
</evidence>
<protein>
    <submittedName>
        <fullName evidence="4">ABC transporter ATP-binding protein</fullName>
    </submittedName>
</protein>
<sequence length="310" mass="34868">MTNDKDNPFIIDVKNLTKVYGDKTVVDNISLQVREGDIYGFLGPNGSGKTTSIRMVCGLLSITKGEGTCLGYDIGTHASIIKQQVGYMTQKFTLYPDLTVRENLKIFARLHSIKNIKEVVEKTIDNLQIGKARANQKAYELSGGWKQRLALGVATIHDPKLLLLDEPTAGVDPKARREFWDYISTLSSRGITTLVSTHYMDEAERCNKLSYIAYGKLLSSGTQKDIIDSCAIKTYNISGKNVYRLVLELKHNNKIEQVSMFGSSVHLSVKKNADLSDIQKNYTQFKWQEIETSLEDAFIYLMKSQQDNFA</sequence>
<dbReference type="SUPFAM" id="SSF52540">
    <property type="entry name" value="P-loop containing nucleoside triphosphate hydrolases"/>
    <property type="match status" value="1"/>
</dbReference>
<dbReference type="PANTHER" id="PTHR43038">
    <property type="entry name" value="ATP-BINDING CASSETTE, SUB-FAMILY H, MEMBER 1"/>
    <property type="match status" value="1"/>
</dbReference>
<dbReference type="InterPro" id="IPR027417">
    <property type="entry name" value="P-loop_NTPase"/>
</dbReference>
<gene>
    <name evidence="4" type="ORF">CGC43_06010</name>
</gene>
<dbReference type="GO" id="GO:0005524">
    <property type="term" value="F:ATP binding"/>
    <property type="evidence" value="ECO:0007669"/>
    <property type="project" value="UniProtKB-KW"/>
</dbReference>
<evidence type="ECO:0000256" key="2">
    <source>
        <dbReference type="ARBA" id="ARBA00022840"/>
    </source>
</evidence>
<keyword evidence="5" id="KW-1185">Reference proteome</keyword>
<dbReference type="RefSeq" id="WP_071629434.1">
    <property type="nucleotide sequence ID" value="NZ_CP022375.1"/>
</dbReference>
<dbReference type="Pfam" id="PF00005">
    <property type="entry name" value="ABC_tran"/>
    <property type="match status" value="1"/>
</dbReference>
<dbReference type="CDD" id="cd03230">
    <property type="entry name" value="ABC_DR_subfamily_A"/>
    <property type="match status" value="1"/>
</dbReference>
<dbReference type="PROSITE" id="PS50893">
    <property type="entry name" value="ABC_TRANSPORTER_2"/>
    <property type="match status" value="1"/>
</dbReference>
<dbReference type="GO" id="GO:0016887">
    <property type="term" value="F:ATP hydrolysis activity"/>
    <property type="evidence" value="ECO:0007669"/>
    <property type="project" value="InterPro"/>
</dbReference>
<proteinExistence type="predicted"/>
<name>A0A345JS69_9GAMM</name>
<dbReference type="AlphaFoldDB" id="A0A345JS69"/>
<keyword evidence="1" id="KW-0547">Nucleotide-binding</keyword>
<evidence type="ECO:0000259" key="3">
    <source>
        <dbReference type="PROSITE" id="PS50893"/>
    </source>
</evidence>
<feature type="domain" description="ABC transporter" evidence="3">
    <location>
        <begin position="11"/>
        <end position="239"/>
    </location>
</feature>
<dbReference type="SMART" id="SM00382">
    <property type="entry name" value="AAA"/>
    <property type="match status" value="1"/>
</dbReference>
<evidence type="ECO:0000313" key="4">
    <source>
        <dbReference type="EMBL" id="AXH30165.1"/>
    </source>
</evidence>
<dbReference type="InterPro" id="IPR003593">
    <property type="entry name" value="AAA+_ATPase"/>
</dbReference>
<dbReference type="KEGG" id="foo:CGC45_06005"/>
<accession>A0A345JS69</accession>